<reference evidence="2" key="1">
    <citation type="submission" date="2023-07" db="EMBL/GenBank/DDBJ databases">
        <authorList>
            <consortium name="AG Swart"/>
            <person name="Singh M."/>
            <person name="Singh A."/>
            <person name="Seah K."/>
            <person name="Emmerich C."/>
        </authorList>
    </citation>
    <scope>NUCLEOTIDE SEQUENCE</scope>
    <source>
        <strain evidence="2">DP1</strain>
    </source>
</reference>
<protein>
    <submittedName>
        <fullName evidence="2">Uncharacterized protein</fullName>
    </submittedName>
</protein>
<sequence length="331" mass="37332">MYCSSTPWELINIYTAPTLPQAQYQNSYSVNAHCANPNEIFAKGEIGEKSQSKSNYSVWNIPEISYIKIPVSKDQEFNCNNSQHTSLNQKLIQGDFQNSKSTSLPTIKLSYISKLIGVMLLVCLMVTCIINLATLGDSVDEDLNGKAAIFYKISEPKSIGEMSAFDVRVKSSLGQSELSQHQTLVMNIDKPNTDSTKSFKGNEESSSEENNTGIFEVGFSIIANKLDELASSLTRGRPLTPPDTLDNEVFSEEVKAPLRVLYETFDDETKYIFRDEIYPYDGLPSVLEVKDVYSDSDTDNMEYPKHCDIDEVELERDYMNRESSSPWILKY</sequence>
<feature type="region of interest" description="Disordered" evidence="1">
    <location>
        <begin position="190"/>
        <end position="210"/>
    </location>
</feature>
<dbReference type="Proteomes" id="UP001295684">
    <property type="component" value="Unassembled WGS sequence"/>
</dbReference>
<proteinExistence type="predicted"/>
<comment type="caution">
    <text evidence="2">The sequence shown here is derived from an EMBL/GenBank/DDBJ whole genome shotgun (WGS) entry which is preliminary data.</text>
</comment>
<keyword evidence="3" id="KW-1185">Reference proteome</keyword>
<evidence type="ECO:0000313" key="3">
    <source>
        <dbReference type="Proteomes" id="UP001295684"/>
    </source>
</evidence>
<gene>
    <name evidence="2" type="ORF">ECRASSUSDP1_LOCUS5500</name>
</gene>
<accession>A0AAD1U8Z1</accession>
<evidence type="ECO:0000256" key="1">
    <source>
        <dbReference type="SAM" id="MobiDB-lite"/>
    </source>
</evidence>
<evidence type="ECO:0000313" key="2">
    <source>
        <dbReference type="EMBL" id="CAI2364158.1"/>
    </source>
</evidence>
<organism evidence="2 3">
    <name type="scientific">Euplotes crassus</name>
    <dbReference type="NCBI Taxonomy" id="5936"/>
    <lineage>
        <taxon>Eukaryota</taxon>
        <taxon>Sar</taxon>
        <taxon>Alveolata</taxon>
        <taxon>Ciliophora</taxon>
        <taxon>Intramacronucleata</taxon>
        <taxon>Spirotrichea</taxon>
        <taxon>Hypotrichia</taxon>
        <taxon>Euplotida</taxon>
        <taxon>Euplotidae</taxon>
        <taxon>Moneuplotes</taxon>
    </lineage>
</organism>
<dbReference type="EMBL" id="CAMPGE010005305">
    <property type="protein sequence ID" value="CAI2364158.1"/>
    <property type="molecule type" value="Genomic_DNA"/>
</dbReference>
<dbReference type="AlphaFoldDB" id="A0AAD1U8Z1"/>
<name>A0AAD1U8Z1_EUPCR</name>